<feature type="transmembrane region" description="Helical" evidence="7">
    <location>
        <begin position="427"/>
        <end position="448"/>
    </location>
</feature>
<evidence type="ECO:0000256" key="4">
    <source>
        <dbReference type="ARBA" id="ARBA00022989"/>
    </source>
</evidence>
<gene>
    <name evidence="9" type="ORF">CC86DRAFT_383003</name>
</gene>
<feature type="transmembrane region" description="Helical" evidence="7">
    <location>
        <begin position="398"/>
        <end position="420"/>
    </location>
</feature>
<dbReference type="InterPro" id="IPR011701">
    <property type="entry name" value="MFS"/>
</dbReference>
<feature type="transmembrane region" description="Helical" evidence="7">
    <location>
        <begin position="283"/>
        <end position="304"/>
    </location>
</feature>
<dbReference type="GO" id="GO:0016020">
    <property type="term" value="C:membrane"/>
    <property type="evidence" value="ECO:0007669"/>
    <property type="project" value="UniProtKB-SubCell"/>
</dbReference>
<evidence type="ECO:0000256" key="2">
    <source>
        <dbReference type="ARBA" id="ARBA00008335"/>
    </source>
</evidence>
<name>A0A6A6ZZG5_9PLEO</name>
<evidence type="ECO:0000256" key="1">
    <source>
        <dbReference type="ARBA" id="ARBA00004141"/>
    </source>
</evidence>
<comment type="subcellular location">
    <subcellularLocation>
        <location evidence="1">Membrane</location>
        <topology evidence="1">Multi-pass membrane protein</topology>
    </subcellularLocation>
</comment>
<dbReference type="InterPro" id="IPR020846">
    <property type="entry name" value="MFS_dom"/>
</dbReference>
<evidence type="ECO:0000313" key="9">
    <source>
        <dbReference type="EMBL" id="KAF2826048.1"/>
    </source>
</evidence>
<dbReference type="GO" id="GO:0022857">
    <property type="term" value="F:transmembrane transporter activity"/>
    <property type="evidence" value="ECO:0007669"/>
    <property type="project" value="InterPro"/>
</dbReference>
<accession>A0A6A6ZZG5</accession>
<feature type="transmembrane region" description="Helical" evidence="7">
    <location>
        <begin position="365"/>
        <end position="386"/>
    </location>
</feature>
<feature type="region of interest" description="Disordered" evidence="6">
    <location>
        <begin position="1"/>
        <end position="49"/>
    </location>
</feature>
<feature type="compositionally biased region" description="Basic and acidic residues" evidence="6">
    <location>
        <begin position="18"/>
        <end position="43"/>
    </location>
</feature>
<evidence type="ECO:0000256" key="5">
    <source>
        <dbReference type="ARBA" id="ARBA00023136"/>
    </source>
</evidence>
<feature type="transmembrane region" description="Helical" evidence="7">
    <location>
        <begin position="184"/>
        <end position="207"/>
    </location>
</feature>
<feature type="transmembrane region" description="Helical" evidence="7">
    <location>
        <begin position="125"/>
        <end position="144"/>
    </location>
</feature>
<dbReference type="PANTHER" id="PTHR23502:SF68">
    <property type="entry name" value="MULTIDRUG TRANSPORTER, PUTATIVE (AFU_ORTHOLOGUE AFUA_3G01120)-RELATED"/>
    <property type="match status" value="1"/>
</dbReference>
<dbReference type="PANTHER" id="PTHR23502">
    <property type="entry name" value="MAJOR FACILITATOR SUPERFAMILY"/>
    <property type="match status" value="1"/>
</dbReference>
<keyword evidence="10" id="KW-1185">Reference proteome</keyword>
<sequence>METSPPEKVPDTAFTDTDIEKDSVPESAEFKDPNVVDFDKPTDPENPMNWSSTKKTMAIVIVTAMTTLSPIGSTISAAATLEILRHFDSTDETLGAFVTTVFLLGYTFGPIVIAPLSEMYGRAYLYKICISFFVVFNVACAVADSLGSLIVFRFLAGVAGSCPITIGTGSIADMVPPEKRAGAMGAYVLGVVFGPSIGPIAGGYLAPATGWRWTFWLMTIASGLMTVVAMLFIEESYPYVLLKRKTERLRKETSNPNLRSVLDTGRTPRDLFAFSILRPLKMLLSPMVFSLSLYQAVVYSYLYLCFTTFERVFGSQYGFSSGEAGLATLGLGVGSVIGVFGYAISSKRISERLTKKNGGDLKPEYRLPPMIIGAILTPIGLFWYGWSAETKTHWIVPILGTVFIAMGMIFTFMATTVYLVDVYTVHAASVTAASTICRCLFGALLPLAGPSMFQAMGIGWGNSLLAFIAIAFVPLPFVFYLYGQRLRESKLFHVDF</sequence>
<evidence type="ECO:0000259" key="8">
    <source>
        <dbReference type="PROSITE" id="PS50850"/>
    </source>
</evidence>
<dbReference type="InterPro" id="IPR036259">
    <property type="entry name" value="MFS_trans_sf"/>
</dbReference>
<feature type="transmembrane region" description="Helical" evidence="7">
    <location>
        <begin position="324"/>
        <end position="344"/>
    </location>
</feature>
<evidence type="ECO:0000256" key="6">
    <source>
        <dbReference type="SAM" id="MobiDB-lite"/>
    </source>
</evidence>
<organism evidence="9 10">
    <name type="scientific">Ophiobolus disseminans</name>
    <dbReference type="NCBI Taxonomy" id="1469910"/>
    <lineage>
        <taxon>Eukaryota</taxon>
        <taxon>Fungi</taxon>
        <taxon>Dikarya</taxon>
        <taxon>Ascomycota</taxon>
        <taxon>Pezizomycotina</taxon>
        <taxon>Dothideomycetes</taxon>
        <taxon>Pleosporomycetidae</taxon>
        <taxon>Pleosporales</taxon>
        <taxon>Pleosporineae</taxon>
        <taxon>Phaeosphaeriaceae</taxon>
        <taxon>Ophiobolus</taxon>
    </lineage>
</organism>
<keyword evidence="5 7" id="KW-0472">Membrane</keyword>
<dbReference type="OrthoDB" id="5296287at2759"/>
<feature type="transmembrane region" description="Helical" evidence="7">
    <location>
        <begin position="58"/>
        <end position="81"/>
    </location>
</feature>
<dbReference type="CDD" id="cd17323">
    <property type="entry name" value="MFS_Tpo1_MDR_like"/>
    <property type="match status" value="1"/>
</dbReference>
<proteinExistence type="inferred from homology"/>
<evidence type="ECO:0000313" key="10">
    <source>
        <dbReference type="Proteomes" id="UP000799424"/>
    </source>
</evidence>
<protein>
    <submittedName>
        <fullName evidence="9">MFS general substrate transporter</fullName>
    </submittedName>
</protein>
<feature type="transmembrane region" description="Helical" evidence="7">
    <location>
        <begin position="150"/>
        <end position="172"/>
    </location>
</feature>
<feature type="transmembrane region" description="Helical" evidence="7">
    <location>
        <begin position="213"/>
        <end position="233"/>
    </location>
</feature>
<dbReference type="Pfam" id="PF07690">
    <property type="entry name" value="MFS_1"/>
    <property type="match status" value="1"/>
</dbReference>
<evidence type="ECO:0000256" key="3">
    <source>
        <dbReference type="ARBA" id="ARBA00022692"/>
    </source>
</evidence>
<dbReference type="FunFam" id="1.20.1250.20:FF:000011">
    <property type="entry name" value="MFS multidrug transporter, putative"/>
    <property type="match status" value="1"/>
</dbReference>
<keyword evidence="3 7" id="KW-0812">Transmembrane</keyword>
<reference evidence="9" key="1">
    <citation type="journal article" date="2020" name="Stud. Mycol.">
        <title>101 Dothideomycetes genomes: a test case for predicting lifestyles and emergence of pathogens.</title>
        <authorList>
            <person name="Haridas S."/>
            <person name="Albert R."/>
            <person name="Binder M."/>
            <person name="Bloem J."/>
            <person name="Labutti K."/>
            <person name="Salamov A."/>
            <person name="Andreopoulos B."/>
            <person name="Baker S."/>
            <person name="Barry K."/>
            <person name="Bills G."/>
            <person name="Bluhm B."/>
            <person name="Cannon C."/>
            <person name="Castanera R."/>
            <person name="Culley D."/>
            <person name="Daum C."/>
            <person name="Ezra D."/>
            <person name="Gonzalez J."/>
            <person name="Henrissat B."/>
            <person name="Kuo A."/>
            <person name="Liang C."/>
            <person name="Lipzen A."/>
            <person name="Lutzoni F."/>
            <person name="Magnuson J."/>
            <person name="Mondo S."/>
            <person name="Nolan M."/>
            <person name="Ohm R."/>
            <person name="Pangilinan J."/>
            <person name="Park H.-J."/>
            <person name="Ramirez L."/>
            <person name="Alfaro M."/>
            <person name="Sun H."/>
            <person name="Tritt A."/>
            <person name="Yoshinaga Y."/>
            <person name="Zwiers L.-H."/>
            <person name="Turgeon B."/>
            <person name="Goodwin S."/>
            <person name="Spatafora J."/>
            <person name="Crous P."/>
            <person name="Grigoriev I."/>
        </authorList>
    </citation>
    <scope>NUCLEOTIDE SEQUENCE</scope>
    <source>
        <strain evidence="9">CBS 113818</strain>
    </source>
</reference>
<keyword evidence="4 7" id="KW-1133">Transmembrane helix</keyword>
<dbReference type="Gene3D" id="1.20.1250.20">
    <property type="entry name" value="MFS general substrate transporter like domains"/>
    <property type="match status" value="1"/>
</dbReference>
<feature type="domain" description="Major facilitator superfamily (MFS) profile" evidence="8">
    <location>
        <begin position="58"/>
        <end position="486"/>
    </location>
</feature>
<evidence type="ECO:0000256" key="7">
    <source>
        <dbReference type="SAM" id="Phobius"/>
    </source>
</evidence>
<dbReference type="Proteomes" id="UP000799424">
    <property type="component" value="Unassembled WGS sequence"/>
</dbReference>
<dbReference type="SUPFAM" id="SSF103473">
    <property type="entry name" value="MFS general substrate transporter"/>
    <property type="match status" value="1"/>
</dbReference>
<comment type="similarity">
    <text evidence="2">Belongs to the major facilitator superfamily.</text>
</comment>
<dbReference type="PROSITE" id="PS50850">
    <property type="entry name" value="MFS"/>
    <property type="match status" value="1"/>
</dbReference>
<dbReference type="EMBL" id="MU006227">
    <property type="protein sequence ID" value="KAF2826048.1"/>
    <property type="molecule type" value="Genomic_DNA"/>
</dbReference>
<feature type="transmembrane region" description="Helical" evidence="7">
    <location>
        <begin position="460"/>
        <end position="482"/>
    </location>
</feature>
<feature type="transmembrane region" description="Helical" evidence="7">
    <location>
        <begin position="93"/>
        <end position="113"/>
    </location>
</feature>
<dbReference type="AlphaFoldDB" id="A0A6A6ZZG5"/>